<evidence type="ECO:0000256" key="2">
    <source>
        <dbReference type="SAM" id="SignalP"/>
    </source>
</evidence>
<dbReference type="Gene3D" id="2.60.120.260">
    <property type="entry name" value="Galactose-binding domain-like"/>
    <property type="match status" value="1"/>
</dbReference>
<comment type="caution">
    <text evidence="4">The sequence shown here is derived from an EMBL/GenBank/DDBJ whole genome shotgun (WGS) entry which is preliminary data.</text>
</comment>
<sequence length="560" mass="63367">MLQSTLKFLIITVFIFLASNCTYEDDLTGNPIPPIEYKMLIENDVQIKMRDGIFLSANVYRPDAEGQFPVIMSLGPYGKDDLPAEYDPQDDGNVQVSEYAAFETPDPAYWVKNGYVVIAVDSRGTGKSPGTVVLLESGEAQDFYDAIEWAGVQNWSSGKVGLNGVSYFGLSQWRVAAMNPPHLKAIMPYEGFTDIYRDATYHGGISSTFIDLWFNYRILSNLSSENTGYRHLQNEINKNPLSTAQVYQDLDLGSTLSQIKVPAYVAVSIQDHGLHTRGTINGFQKIGSPNKWLELFGRKKWEYYYSEDATSRQKMFFDQFLKDEDSGILNQAPIRYELREAFYKGSVKTASEWPILGRELTKMYLNAETMTMSTHPNINENTTSYDATVIEEPELITEKQRVIFKYHFNEDTDIVGSIKLNLFVSSDIADDIDLFVGIQKENTIGEIIHFQGPAEEKGQIASGWLRVSHRALDKNKSTVEIPFHTHDHIQKISPNEIVEVQVEIWPTTVKFKSGEILRLVIQGNDIVESQEEHKGILNKGNTTIYTGGKYKSYLQIPVLE</sequence>
<keyword evidence="1 4" id="KW-0378">Hydrolase</keyword>
<dbReference type="Proteomes" id="UP000318833">
    <property type="component" value="Unassembled WGS sequence"/>
</dbReference>
<dbReference type="InterPro" id="IPR000383">
    <property type="entry name" value="Xaa-Pro-like_dom"/>
</dbReference>
<evidence type="ECO:0000313" key="5">
    <source>
        <dbReference type="Proteomes" id="UP000318833"/>
    </source>
</evidence>
<name>A0A554VG99_9FLAO</name>
<dbReference type="SMART" id="SM00939">
    <property type="entry name" value="PepX_C"/>
    <property type="match status" value="1"/>
</dbReference>
<feature type="domain" description="Xaa-Pro dipeptidyl-peptidase C-terminal" evidence="3">
    <location>
        <begin position="314"/>
        <end position="555"/>
    </location>
</feature>
<dbReference type="SUPFAM" id="SSF49785">
    <property type="entry name" value="Galactose-binding domain-like"/>
    <property type="match status" value="1"/>
</dbReference>
<keyword evidence="2" id="KW-0732">Signal</keyword>
<dbReference type="Pfam" id="PF08530">
    <property type="entry name" value="PepX_C"/>
    <property type="match status" value="1"/>
</dbReference>
<evidence type="ECO:0000313" key="4">
    <source>
        <dbReference type="EMBL" id="TSE06399.1"/>
    </source>
</evidence>
<feature type="signal peptide" evidence="2">
    <location>
        <begin position="1"/>
        <end position="24"/>
    </location>
</feature>
<dbReference type="EMBL" id="VLNR01000046">
    <property type="protein sequence ID" value="TSE06399.1"/>
    <property type="molecule type" value="Genomic_DNA"/>
</dbReference>
<dbReference type="InterPro" id="IPR029058">
    <property type="entry name" value="AB_hydrolase_fold"/>
</dbReference>
<keyword evidence="5" id="KW-1185">Reference proteome</keyword>
<accession>A0A554VG99</accession>
<dbReference type="InterPro" id="IPR005674">
    <property type="entry name" value="CocE/Ser_esterase"/>
</dbReference>
<dbReference type="SUPFAM" id="SSF53474">
    <property type="entry name" value="alpha/beta-Hydrolases"/>
    <property type="match status" value="1"/>
</dbReference>
<dbReference type="RefSeq" id="WP_143917633.1">
    <property type="nucleotide sequence ID" value="NZ_CANMIK010000057.1"/>
</dbReference>
<dbReference type="PANTHER" id="PTHR43056:SF10">
    <property type="entry name" value="COCE_NOND FAMILY, PUTATIVE (AFU_ORTHOLOGUE AFUA_7G00600)-RELATED"/>
    <property type="match status" value="1"/>
</dbReference>
<dbReference type="GO" id="GO:0008239">
    <property type="term" value="F:dipeptidyl-peptidase activity"/>
    <property type="evidence" value="ECO:0007669"/>
    <property type="project" value="InterPro"/>
</dbReference>
<dbReference type="InterPro" id="IPR050585">
    <property type="entry name" value="Xaa-Pro_dipeptidyl-ppase/CocE"/>
</dbReference>
<dbReference type="InterPro" id="IPR013736">
    <property type="entry name" value="Xaa-Pro_dipept_C"/>
</dbReference>
<reference evidence="4 5" key="1">
    <citation type="submission" date="2019-07" db="EMBL/GenBank/DDBJ databases">
        <title>The draft genome sequence of Aquimarina algiphila M91.</title>
        <authorList>
            <person name="Meng X."/>
        </authorList>
    </citation>
    <scope>NUCLEOTIDE SEQUENCE [LARGE SCALE GENOMIC DNA]</scope>
    <source>
        <strain evidence="4 5">M91</strain>
    </source>
</reference>
<evidence type="ECO:0000256" key="1">
    <source>
        <dbReference type="ARBA" id="ARBA00022801"/>
    </source>
</evidence>
<dbReference type="AlphaFoldDB" id="A0A554VG99"/>
<organism evidence="4 5">
    <name type="scientific">Aquimarina algiphila</name>
    <dbReference type="NCBI Taxonomy" id="2047982"/>
    <lineage>
        <taxon>Bacteria</taxon>
        <taxon>Pseudomonadati</taxon>
        <taxon>Bacteroidota</taxon>
        <taxon>Flavobacteriia</taxon>
        <taxon>Flavobacteriales</taxon>
        <taxon>Flavobacteriaceae</taxon>
        <taxon>Aquimarina</taxon>
    </lineage>
</organism>
<dbReference type="Gene3D" id="1.10.3020.20">
    <property type="match status" value="1"/>
</dbReference>
<dbReference type="NCBIfam" id="TIGR00976">
    <property type="entry name" value="CocE_NonD"/>
    <property type="match status" value="1"/>
</dbReference>
<dbReference type="Gene3D" id="3.40.50.1820">
    <property type="entry name" value="alpha/beta hydrolase"/>
    <property type="match status" value="1"/>
</dbReference>
<dbReference type="PANTHER" id="PTHR43056">
    <property type="entry name" value="PEPTIDASE S9 PROLYL OLIGOPEPTIDASE"/>
    <property type="match status" value="1"/>
</dbReference>
<gene>
    <name evidence="4" type="ORF">FOF46_19770</name>
</gene>
<dbReference type="InterPro" id="IPR008979">
    <property type="entry name" value="Galactose-bd-like_sf"/>
</dbReference>
<dbReference type="OrthoDB" id="319764at2"/>
<feature type="chain" id="PRO_5022120016" evidence="2">
    <location>
        <begin position="25"/>
        <end position="560"/>
    </location>
</feature>
<dbReference type="Pfam" id="PF02129">
    <property type="entry name" value="Peptidase_S15"/>
    <property type="match status" value="1"/>
</dbReference>
<evidence type="ECO:0000259" key="3">
    <source>
        <dbReference type="SMART" id="SM00939"/>
    </source>
</evidence>
<proteinExistence type="predicted"/>
<protein>
    <submittedName>
        <fullName evidence="4">CocE/NonD family hydrolase</fullName>
    </submittedName>
</protein>